<evidence type="ECO:0000256" key="2">
    <source>
        <dbReference type="ARBA" id="ARBA00022475"/>
    </source>
</evidence>
<comment type="subcellular location">
    <subcellularLocation>
        <location evidence="1">Cell membrane</location>
        <topology evidence="1">Multi-pass membrane protein</topology>
    </subcellularLocation>
</comment>
<evidence type="ECO:0000256" key="6">
    <source>
        <dbReference type="SAM" id="Phobius"/>
    </source>
</evidence>
<feature type="transmembrane region" description="Helical" evidence="6">
    <location>
        <begin position="299"/>
        <end position="318"/>
    </location>
</feature>
<keyword evidence="5 6" id="KW-0472">Membrane</keyword>
<dbReference type="RefSeq" id="WP_146793955.1">
    <property type="nucleotide sequence ID" value="NZ_BARC01000004.1"/>
</dbReference>
<dbReference type="InterPro" id="IPR050189">
    <property type="entry name" value="MFS_Efflux_Transporters"/>
</dbReference>
<feature type="transmembrane region" description="Helical" evidence="6">
    <location>
        <begin position="330"/>
        <end position="349"/>
    </location>
</feature>
<feature type="transmembrane region" description="Helical" evidence="6">
    <location>
        <begin position="138"/>
        <end position="160"/>
    </location>
</feature>
<sequence length="390" mass="40678">MSVSLPFFSSRNALWTIAVLTGLVNVVLLCAPALAHEFVTGQHLSTRFVGWMFSAEFAGYCLSGLIGRILVPRGHWRRLARGALLLAGAGNCLTAFVLPYAGLLLPVRLFAATAGTLVSVLCMASANVHPQRSHAFSAFLFGQCALGSAALLAAAPLFAAVGIAHVFEGIAALDILAVLLIRFLPDCGQSAGDDVSVLPSVRWAPWALLRWPAVVFFYIALSAVWTFAGLLATRIGIGTIAAGEAFSVASIMGMAGSALAGLSGRKLPLRTGILIGYGTLALAIALLGLKMAIPFVLGVIFFKLAWPFLLPFVLLLLGKLDRQGEISAEFSFLAGAGLSLGPAIGGWLLSWGSSVLIVGSLMGMGASSICLFVLEKNVRTFAGKECGATV</sequence>
<evidence type="ECO:0000256" key="4">
    <source>
        <dbReference type="ARBA" id="ARBA00022989"/>
    </source>
</evidence>
<feature type="transmembrane region" description="Helical" evidence="6">
    <location>
        <begin position="240"/>
        <end position="262"/>
    </location>
</feature>
<dbReference type="EMBL" id="BJUZ01000001">
    <property type="protein sequence ID" value="GEK92881.1"/>
    <property type="molecule type" value="Genomic_DNA"/>
</dbReference>
<feature type="transmembrane region" description="Helical" evidence="6">
    <location>
        <begin position="48"/>
        <end position="71"/>
    </location>
</feature>
<feature type="transmembrane region" description="Helical" evidence="6">
    <location>
        <begin position="83"/>
        <end position="101"/>
    </location>
</feature>
<dbReference type="InterPro" id="IPR036259">
    <property type="entry name" value="MFS_trans_sf"/>
</dbReference>
<keyword evidence="8" id="KW-1185">Reference proteome</keyword>
<reference evidence="7 8" key="1">
    <citation type="submission" date="2019-07" db="EMBL/GenBank/DDBJ databases">
        <title>Whole genome shotgun sequence of Gluconobacter wancherniae NBRC 103581.</title>
        <authorList>
            <person name="Hosoyama A."/>
            <person name="Uohara A."/>
            <person name="Ohji S."/>
            <person name="Ichikawa N."/>
        </authorList>
    </citation>
    <scope>NUCLEOTIDE SEQUENCE [LARGE SCALE GENOMIC DNA]</scope>
    <source>
        <strain evidence="7 8">NBRC 103581</strain>
    </source>
</reference>
<feature type="transmembrane region" description="Helical" evidence="6">
    <location>
        <begin position="12"/>
        <end position="36"/>
    </location>
</feature>
<dbReference type="OrthoDB" id="5869542at2"/>
<feature type="transmembrane region" description="Helical" evidence="6">
    <location>
        <begin position="355"/>
        <end position="374"/>
    </location>
</feature>
<keyword evidence="2" id="KW-1003">Cell membrane</keyword>
<organism evidence="7 8">
    <name type="scientific">Gluconobacter wancherniae NBRC 103581</name>
    <dbReference type="NCBI Taxonomy" id="656744"/>
    <lineage>
        <taxon>Bacteria</taxon>
        <taxon>Pseudomonadati</taxon>
        <taxon>Pseudomonadota</taxon>
        <taxon>Alphaproteobacteria</taxon>
        <taxon>Acetobacterales</taxon>
        <taxon>Acetobacteraceae</taxon>
        <taxon>Gluconobacter</taxon>
    </lineage>
</organism>
<feature type="transmembrane region" description="Helical" evidence="6">
    <location>
        <begin position="206"/>
        <end position="228"/>
    </location>
</feature>
<evidence type="ECO:0000256" key="5">
    <source>
        <dbReference type="ARBA" id="ARBA00023136"/>
    </source>
</evidence>
<feature type="transmembrane region" description="Helical" evidence="6">
    <location>
        <begin position="107"/>
        <end position="126"/>
    </location>
</feature>
<dbReference type="PANTHER" id="PTHR43124:SF10">
    <property type="entry name" value="PURINE EFFLUX PUMP PBUE"/>
    <property type="match status" value="1"/>
</dbReference>
<comment type="caution">
    <text evidence="7">The sequence shown here is derived from an EMBL/GenBank/DDBJ whole genome shotgun (WGS) entry which is preliminary data.</text>
</comment>
<dbReference type="Gene3D" id="1.20.1250.20">
    <property type="entry name" value="MFS general substrate transporter like domains"/>
    <property type="match status" value="2"/>
</dbReference>
<accession>A0A511B098</accession>
<evidence type="ECO:0000313" key="8">
    <source>
        <dbReference type="Proteomes" id="UP000321230"/>
    </source>
</evidence>
<protein>
    <submittedName>
        <fullName evidence="7">MFS transporter</fullName>
    </submittedName>
</protein>
<evidence type="ECO:0000313" key="7">
    <source>
        <dbReference type="EMBL" id="GEK92881.1"/>
    </source>
</evidence>
<feature type="transmembrane region" description="Helical" evidence="6">
    <location>
        <begin position="166"/>
        <end position="185"/>
    </location>
</feature>
<keyword evidence="4 6" id="KW-1133">Transmembrane helix</keyword>
<evidence type="ECO:0000256" key="1">
    <source>
        <dbReference type="ARBA" id="ARBA00004651"/>
    </source>
</evidence>
<keyword evidence="3 6" id="KW-0812">Transmembrane</keyword>
<proteinExistence type="predicted"/>
<dbReference type="Proteomes" id="UP000321230">
    <property type="component" value="Unassembled WGS sequence"/>
</dbReference>
<dbReference type="AlphaFoldDB" id="A0A511B098"/>
<dbReference type="GO" id="GO:0022857">
    <property type="term" value="F:transmembrane transporter activity"/>
    <property type="evidence" value="ECO:0007669"/>
    <property type="project" value="TreeGrafter"/>
</dbReference>
<evidence type="ECO:0000256" key="3">
    <source>
        <dbReference type="ARBA" id="ARBA00022692"/>
    </source>
</evidence>
<dbReference type="SUPFAM" id="SSF103473">
    <property type="entry name" value="MFS general substrate transporter"/>
    <property type="match status" value="1"/>
</dbReference>
<dbReference type="GO" id="GO:0005886">
    <property type="term" value="C:plasma membrane"/>
    <property type="evidence" value="ECO:0007669"/>
    <property type="project" value="UniProtKB-SubCell"/>
</dbReference>
<feature type="transmembrane region" description="Helical" evidence="6">
    <location>
        <begin position="274"/>
        <end position="293"/>
    </location>
</feature>
<dbReference type="PANTHER" id="PTHR43124">
    <property type="entry name" value="PURINE EFFLUX PUMP PBUE"/>
    <property type="match status" value="1"/>
</dbReference>
<gene>
    <name evidence="7" type="ORF">GWA01_06510</name>
</gene>
<name>A0A511B098_9PROT</name>